<reference evidence="2" key="1">
    <citation type="submission" date="2016-10" db="EMBL/GenBank/DDBJ databases">
        <authorList>
            <person name="de Groot N.N."/>
        </authorList>
    </citation>
    <scope>NUCLEOTIDE SEQUENCE</scope>
</reference>
<dbReference type="Gene3D" id="3.40.30.10">
    <property type="entry name" value="Glutaredoxin"/>
    <property type="match status" value="1"/>
</dbReference>
<dbReference type="InterPro" id="IPR012336">
    <property type="entry name" value="Thioredoxin-like_fold"/>
</dbReference>
<evidence type="ECO:0000259" key="1">
    <source>
        <dbReference type="Pfam" id="PF13098"/>
    </source>
</evidence>
<organism evidence="2">
    <name type="scientific">hydrothermal vent metagenome</name>
    <dbReference type="NCBI Taxonomy" id="652676"/>
    <lineage>
        <taxon>unclassified sequences</taxon>
        <taxon>metagenomes</taxon>
        <taxon>ecological metagenomes</taxon>
    </lineage>
</organism>
<dbReference type="SUPFAM" id="SSF52833">
    <property type="entry name" value="Thioredoxin-like"/>
    <property type="match status" value="1"/>
</dbReference>
<dbReference type="InterPro" id="IPR036249">
    <property type="entry name" value="Thioredoxin-like_sf"/>
</dbReference>
<dbReference type="PANTHER" id="PTHR35272">
    <property type="entry name" value="THIOL:DISULFIDE INTERCHANGE PROTEIN DSBC-RELATED"/>
    <property type="match status" value="1"/>
</dbReference>
<proteinExistence type="predicted"/>
<dbReference type="Pfam" id="PF13098">
    <property type="entry name" value="Thioredoxin_2"/>
    <property type="match status" value="1"/>
</dbReference>
<dbReference type="AlphaFoldDB" id="A0A1W1CC61"/>
<dbReference type="PANTHER" id="PTHR35272:SF3">
    <property type="entry name" value="THIOL:DISULFIDE INTERCHANGE PROTEIN DSBC"/>
    <property type="match status" value="1"/>
</dbReference>
<dbReference type="InterPro" id="IPR051470">
    <property type="entry name" value="Thiol:disulfide_interchange"/>
</dbReference>
<dbReference type="EMBL" id="FPHC01000067">
    <property type="protein sequence ID" value="SFV63315.1"/>
    <property type="molecule type" value="Genomic_DNA"/>
</dbReference>
<feature type="domain" description="Thioredoxin-like fold" evidence="1">
    <location>
        <begin position="113"/>
        <end position="230"/>
    </location>
</feature>
<protein>
    <submittedName>
        <fullName evidence="2">Thiol:disulfide interchange protein</fullName>
    </submittedName>
</protein>
<name>A0A1W1CC61_9ZZZZ</name>
<accession>A0A1W1CC61</accession>
<evidence type="ECO:0000313" key="2">
    <source>
        <dbReference type="EMBL" id="SFV63315.1"/>
    </source>
</evidence>
<gene>
    <name evidence="2" type="ORF">MNB_SV-6-598</name>
</gene>
<sequence length="248" mass="27622">MTKKILTMGILTMVSLASATDIITDKAKLDEIKSISKVFLNPALEIKAAIDKDSVYFIKAEGKSPNGSQKIMAFVDKKTGAVYFGNGVDKEGKLLKFPSDAKVIKDGVSFSYGSGKKEIYLVTDPECPYCKRFEKNAQGKLKDYTVHVILFPLSFHKKSPAMVEWIMQGKDDAERADRFKKIMLDGSTEYSSLIKDAKKPFNYSDDTKEKMERSASAVQELGARGTPMVFDDSFNGVSQEELFSTKQK</sequence>